<dbReference type="OrthoDB" id="10248904at2759"/>
<dbReference type="InterPro" id="IPR010401">
    <property type="entry name" value="AGL/Gdb1"/>
</dbReference>
<evidence type="ECO:0000259" key="1">
    <source>
        <dbReference type="Pfam" id="PF06202"/>
    </source>
</evidence>
<dbReference type="Pfam" id="PF06202">
    <property type="entry name" value="GDE_C"/>
    <property type="match status" value="1"/>
</dbReference>
<dbReference type="KEGG" id="ptm:GSPATT00026148001"/>
<keyword evidence="3" id="KW-1185">Reference proteome</keyword>
<feature type="domain" description="Glycogen debranching enzyme C-terminal" evidence="1">
    <location>
        <begin position="2"/>
        <end position="137"/>
    </location>
</feature>
<dbReference type="InParanoid" id="A0EET4"/>
<dbReference type="GO" id="GO:0005980">
    <property type="term" value="P:glycogen catabolic process"/>
    <property type="evidence" value="ECO:0007669"/>
    <property type="project" value="InterPro"/>
</dbReference>
<dbReference type="GeneID" id="5046983"/>
<dbReference type="Proteomes" id="UP000000600">
    <property type="component" value="Unassembled WGS sequence"/>
</dbReference>
<dbReference type="RefSeq" id="XP_001461198.1">
    <property type="nucleotide sequence ID" value="XM_001461161.1"/>
</dbReference>
<dbReference type="EMBL" id="CT868674">
    <property type="protein sequence ID" value="CAK93825.1"/>
    <property type="molecule type" value="Genomic_DNA"/>
</dbReference>
<dbReference type="eggNOG" id="KOG3625">
    <property type="taxonomic scope" value="Eukaryota"/>
</dbReference>
<accession>A0EET4</accession>
<evidence type="ECO:0000313" key="2">
    <source>
        <dbReference type="EMBL" id="CAK93825.1"/>
    </source>
</evidence>
<dbReference type="GO" id="GO:0004135">
    <property type="term" value="F:amylo-alpha-1,6-glucosidase activity"/>
    <property type="evidence" value="ECO:0007669"/>
    <property type="project" value="InterPro"/>
</dbReference>
<sequence length="154" mass="17794">MQHGLIPNSLKPLRYNKRDNYFLWINSILDYVIYTDEFSIMSLLQDQIQSIFESQATGISFKEILTNDYIDKEGLLVELKLDSETAFIMRGNHKNCLTWMDKIGQVALNKGYPAASRPIVSKALLKACLDFIGKIYQMNKYPYPGLKLMNRMVT</sequence>
<protein>
    <recommendedName>
        <fullName evidence="1">Glycogen debranching enzyme C-terminal domain-containing protein</fullName>
    </recommendedName>
</protein>
<dbReference type="PANTHER" id="PTHR10569">
    <property type="entry name" value="GLYCOGEN DEBRANCHING ENZYME"/>
    <property type="match status" value="1"/>
</dbReference>
<dbReference type="PANTHER" id="PTHR10569:SF2">
    <property type="entry name" value="GLYCOGEN DEBRANCHING ENZYME"/>
    <property type="match status" value="1"/>
</dbReference>
<dbReference type="AlphaFoldDB" id="A0EET4"/>
<dbReference type="HOGENOM" id="CLU_1707704_0_0_1"/>
<reference evidence="2 3" key="1">
    <citation type="journal article" date="2006" name="Nature">
        <title>Global trends of whole-genome duplications revealed by the ciliate Paramecium tetraurelia.</title>
        <authorList>
            <consortium name="Genoscope"/>
            <person name="Aury J.-M."/>
            <person name="Jaillon O."/>
            <person name="Duret L."/>
            <person name="Noel B."/>
            <person name="Jubin C."/>
            <person name="Porcel B.M."/>
            <person name="Segurens B."/>
            <person name="Daubin V."/>
            <person name="Anthouard V."/>
            <person name="Aiach N."/>
            <person name="Arnaiz O."/>
            <person name="Billaut A."/>
            <person name="Beisson J."/>
            <person name="Blanc I."/>
            <person name="Bouhouche K."/>
            <person name="Camara F."/>
            <person name="Duharcourt S."/>
            <person name="Guigo R."/>
            <person name="Gogendeau D."/>
            <person name="Katinka M."/>
            <person name="Keller A.-M."/>
            <person name="Kissmehl R."/>
            <person name="Klotz C."/>
            <person name="Koll F."/>
            <person name="Le Moue A."/>
            <person name="Lepere C."/>
            <person name="Malinsky S."/>
            <person name="Nowacki M."/>
            <person name="Nowak J.K."/>
            <person name="Plattner H."/>
            <person name="Poulain J."/>
            <person name="Ruiz F."/>
            <person name="Serrano V."/>
            <person name="Zagulski M."/>
            <person name="Dessen P."/>
            <person name="Betermier M."/>
            <person name="Weissenbach J."/>
            <person name="Scarpelli C."/>
            <person name="Schachter V."/>
            <person name="Sperling L."/>
            <person name="Meyer E."/>
            <person name="Cohen J."/>
            <person name="Wincker P."/>
        </authorList>
    </citation>
    <scope>NUCLEOTIDE SEQUENCE [LARGE SCALE GENOMIC DNA]</scope>
    <source>
        <strain evidence="2 3">Stock d4-2</strain>
    </source>
</reference>
<organism evidence="2 3">
    <name type="scientific">Paramecium tetraurelia</name>
    <dbReference type="NCBI Taxonomy" id="5888"/>
    <lineage>
        <taxon>Eukaryota</taxon>
        <taxon>Sar</taxon>
        <taxon>Alveolata</taxon>
        <taxon>Ciliophora</taxon>
        <taxon>Intramacronucleata</taxon>
        <taxon>Oligohymenophorea</taxon>
        <taxon>Peniculida</taxon>
        <taxon>Parameciidae</taxon>
        <taxon>Paramecium</taxon>
    </lineage>
</organism>
<dbReference type="STRING" id="5888.A0EET4"/>
<dbReference type="GO" id="GO:0004134">
    <property type="term" value="F:4-alpha-glucanotransferase activity"/>
    <property type="evidence" value="ECO:0007669"/>
    <property type="project" value="InterPro"/>
</dbReference>
<gene>
    <name evidence="2" type="ORF">GSPATT00026148001</name>
</gene>
<name>A0EET4_PARTE</name>
<proteinExistence type="predicted"/>
<dbReference type="InterPro" id="IPR032790">
    <property type="entry name" value="GDE_C"/>
</dbReference>
<evidence type="ECO:0000313" key="3">
    <source>
        <dbReference type="Proteomes" id="UP000000600"/>
    </source>
</evidence>